<evidence type="ECO:0000256" key="7">
    <source>
        <dbReference type="RuleBase" id="RU363032"/>
    </source>
</evidence>
<evidence type="ECO:0000256" key="1">
    <source>
        <dbReference type="ARBA" id="ARBA00004651"/>
    </source>
</evidence>
<evidence type="ECO:0000313" key="10">
    <source>
        <dbReference type="Proteomes" id="UP000248128"/>
    </source>
</evidence>
<keyword evidence="4 7" id="KW-0812">Transmembrane</keyword>
<dbReference type="Gene3D" id="1.10.3720.10">
    <property type="entry name" value="MetI-like"/>
    <property type="match status" value="1"/>
</dbReference>
<dbReference type="InterPro" id="IPR035906">
    <property type="entry name" value="MetI-like_sf"/>
</dbReference>
<evidence type="ECO:0000256" key="5">
    <source>
        <dbReference type="ARBA" id="ARBA00022989"/>
    </source>
</evidence>
<sequence>MSNHKGGSRFEILQRWKGERASTPWGNPVVYFLSLVLVGICVGPVLYIIFGGFRTNAQITQDPSGLPNPWVVSNYTSVLESGTFWQQLVNSLLVALLTTIGTVALGLMVSFVIARYRFRYAGLMYSLFAAGLMFPMTVAITPLYLLIKALGLVNSIFGLVLPEIAFALPTTIIILVPFLKSIPQELEEAAALDGCSRMGFFWRMIVPLSMPGVATTGILAFVNSWNNYMLPLFLINDPHRYTLPLGVQMFSSQYSVDTAKVLAFTSMSMIPALLCFTFFQKRIVGGLTGAIKG</sequence>
<dbReference type="PANTHER" id="PTHR43744:SF12">
    <property type="entry name" value="ABC TRANSPORTER PERMEASE PROTEIN MG189-RELATED"/>
    <property type="match status" value="1"/>
</dbReference>
<evidence type="ECO:0000256" key="2">
    <source>
        <dbReference type="ARBA" id="ARBA00022448"/>
    </source>
</evidence>
<proteinExistence type="inferred from homology"/>
<evidence type="ECO:0000256" key="4">
    <source>
        <dbReference type="ARBA" id="ARBA00022692"/>
    </source>
</evidence>
<evidence type="ECO:0000313" key="9">
    <source>
        <dbReference type="EMBL" id="PXY88228.1"/>
    </source>
</evidence>
<dbReference type="SUPFAM" id="SSF161098">
    <property type="entry name" value="MetI-like"/>
    <property type="match status" value="1"/>
</dbReference>
<feature type="transmembrane region" description="Helical" evidence="7">
    <location>
        <begin position="261"/>
        <end position="279"/>
    </location>
</feature>
<feature type="transmembrane region" description="Helical" evidence="7">
    <location>
        <begin position="200"/>
        <end position="222"/>
    </location>
</feature>
<keyword evidence="5 7" id="KW-1133">Transmembrane helix</keyword>
<dbReference type="PANTHER" id="PTHR43744">
    <property type="entry name" value="ABC TRANSPORTER PERMEASE PROTEIN MG189-RELATED-RELATED"/>
    <property type="match status" value="1"/>
</dbReference>
<dbReference type="Pfam" id="PF00528">
    <property type="entry name" value="BPD_transp_1"/>
    <property type="match status" value="1"/>
</dbReference>
<name>A0A318MJZ8_9BIFI</name>
<feature type="transmembrane region" description="Helical" evidence="7">
    <location>
        <begin position="159"/>
        <end position="179"/>
    </location>
</feature>
<gene>
    <name evidence="9" type="ORF">DKK74_06280</name>
</gene>
<comment type="caution">
    <text evidence="9">The sequence shown here is derived from an EMBL/GenBank/DDBJ whole genome shotgun (WGS) entry which is preliminary data.</text>
</comment>
<dbReference type="AlphaFoldDB" id="A0A318MJZ8"/>
<dbReference type="GO" id="GO:0055085">
    <property type="term" value="P:transmembrane transport"/>
    <property type="evidence" value="ECO:0007669"/>
    <property type="project" value="InterPro"/>
</dbReference>
<dbReference type="CDD" id="cd06261">
    <property type="entry name" value="TM_PBP2"/>
    <property type="match status" value="1"/>
</dbReference>
<reference evidence="9 10" key="1">
    <citation type="submission" date="2018-05" db="EMBL/GenBank/DDBJ databases">
        <title>Reference genomes for bee gut microbiota database.</title>
        <authorList>
            <person name="Ellegaard K.M."/>
        </authorList>
    </citation>
    <scope>NUCLEOTIDE SEQUENCE [LARGE SCALE GENOMIC DNA]</scope>
    <source>
        <strain evidence="9 10">ESL0199</strain>
    </source>
</reference>
<evidence type="ECO:0000256" key="6">
    <source>
        <dbReference type="ARBA" id="ARBA00023136"/>
    </source>
</evidence>
<keyword evidence="3" id="KW-1003">Cell membrane</keyword>
<keyword evidence="6 7" id="KW-0472">Membrane</keyword>
<feature type="domain" description="ABC transmembrane type-1" evidence="8">
    <location>
        <begin position="88"/>
        <end position="279"/>
    </location>
</feature>
<evidence type="ECO:0000256" key="3">
    <source>
        <dbReference type="ARBA" id="ARBA00022475"/>
    </source>
</evidence>
<organism evidence="9 10">
    <name type="scientific">Bifidobacterium asteroides</name>
    <dbReference type="NCBI Taxonomy" id="1684"/>
    <lineage>
        <taxon>Bacteria</taxon>
        <taxon>Bacillati</taxon>
        <taxon>Actinomycetota</taxon>
        <taxon>Actinomycetes</taxon>
        <taxon>Bifidobacteriales</taxon>
        <taxon>Bifidobacteriaceae</taxon>
        <taxon>Bifidobacterium</taxon>
    </lineage>
</organism>
<feature type="transmembrane region" description="Helical" evidence="7">
    <location>
        <begin position="92"/>
        <end position="113"/>
    </location>
</feature>
<feature type="transmembrane region" description="Helical" evidence="7">
    <location>
        <begin position="29"/>
        <end position="50"/>
    </location>
</feature>
<comment type="similarity">
    <text evidence="7">Belongs to the binding-protein-dependent transport system permease family.</text>
</comment>
<protein>
    <submittedName>
        <fullName evidence="9">Carbohydrate ABC transporter permease</fullName>
    </submittedName>
</protein>
<dbReference type="Proteomes" id="UP000248128">
    <property type="component" value="Unassembled WGS sequence"/>
</dbReference>
<dbReference type="RefSeq" id="WP_051354081.1">
    <property type="nucleotide sequence ID" value="NZ_QGLK01000004.1"/>
</dbReference>
<dbReference type="InterPro" id="IPR000515">
    <property type="entry name" value="MetI-like"/>
</dbReference>
<keyword evidence="2 7" id="KW-0813">Transport</keyword>
<accession>A0A318MJZ8</accession>
<comment type="subcellular location">
    <subcellularLocation>
        <location evidence="1 7">Cell membrane</location>
        <topology evidence="1 7">Multi-pass membrane protein</topology>
    </subcellularLocation>
</comment>
<dbReference type="GO" id="GO:0005886">
    <property type="term" value="C:plasma membrane"/>
    <property type="evidence" value="ECO:0007669"/>
    <property type="project" value="UniProtKB-SubCell"/>
</dbReference>
<dbReference type="PROSITE" id="PS50928">
    <property type="entry name" value="ABC_TM1"/>
    <property type="match status" value="1"/>
</dbReference>
<evidence type="ECO:0000259" key="8">
    <source>
        <dbReference type="PROSITE" id="PS50928"/>
    </source>
</evidence>
<feature type="transmembrane region" description="Helical" evidence="7">
    <location>
        <begin position="125"/>
        <end position="147"/>
    </location>
</feature>
<dbReference type="OrthoDB" id="61122at2"/>
<dbReference type="EMBL" id="QGLK01000004">
    <property type="protein sequence ID" value="PXY88228.1"/>
    <property type="molecule type" value="Genomic_DNA"/>
</dbReference>